<feature type="domain" description="CsbD-like" evidence="3">
    <location>
        <begin position="55"/>
        <end position="106"/>
    </location>
</feature>
<gene>
    <name evidence="4" type="ORF">Sgleb_40400</name>
</gene>
<sequence>MRHPATVRRSRSRPRTPGAGALLCDVLSVWFRARTGCREDRDRTEERVTMTAKRKMQAKGAQVIGAMKEAVGKATHNRKLEAEGKAEKTAGQGLDVSEKTKDDVRKRWP</sequence>
<evidence type="ECO:0000256" key="1">
    <source>
        <dbReference type="ARBA" id="ARBA00009129"/>
    </source>
</evidence>
<feature type="region of interest" description="Disordered" evidence="2">
    <location>
        <begin position="40"/>
        <end position="109"/>
    </location>
</feature>
<evidence type="ECO:0000313" key="4">
    <source>
        <dbReference type="EMBL" id="GFE15993.1"/>
    </source>
</evidence>
<comment type="similarity">
    <text evidence="1">Belongs to the UPF0337 (CsbD) family.</text>
</comment>
<dbReference type="Gene3D" id="1.10.1470.10">
    <property type="entry name" value="YjbJ"/>
    <property type="match status" value="1"/>
</dbReference>
<organism evidence="4 5">
    <name type="scientific">Streptomyces glebosus</name>
    <dbReference type="NCBI Taxonomy" id="249580"/>
    <lineage>
        <taxon>Bacteria</taxon>
        <taxon>Bacillati</taxon>
        <taxon>Actinomycetota</taxon>
        <taxon>Actinomycetes</taxon>
        <taxon>Kitasatosporales</taxon>
        <taxon>Streptomycetaceae</taxon>
        <taxon>Streptomyces</taxon>
    </lineage>
</organism>
<dbReference type="InterPro" id="IPR036629">
    <property type="entry name" value="YjbJ_sf"/>
</dbReference>
<feature type="compositionally biased region" description="Basic and acidic residues" evidence="2">
    <location>
        <begin position="96"/>
        <end position="109"/>
    </location>
</feature>
<evidence type="ECO:0000259" key="3">
    <source>
        <dbReference type="Pfam" id="PF05532"/>
    </source>
</evidence>
<feature type="compositionally biased region" description="Basic and acidic residues" evidence="2">
    <location>
        <begin position="78"/>
        <end position="88"/>
    </location>
</feature>
<dbReference type="SUPFAM" id="SSF69047">
    <property type="entry name" value="Hypothetical protein YjbJ"/>
    <property type="match status" value="1"/>
</dbReference>
<keyword evidence="5" id="KW-1185">Reference proteome</keyword>
<proteinExistence type="inferred from homology"/>
<accession>A0A640SWW8</accession>
<name>A0A640SWW8_9ACTN</name>
<dbReference type="EMBL" id="BLIO01000001">
    <property type="protein sequence ID" value="GFE15993.1"/>
    <property type="molecule type" value="Genomic_DNA"/>
</dbReference>
<dbReference type="Pfam" id="PF05532">
    <property type="entry name" value="CsbD"/>
    <property type="match status" value="1"/>
</dbReference>
<evidence type="ECO:0000256" key="2">
    <source>
        <dbReference type="SAM" id="MobiDB-lite"/>
    </source>
</evidence>
<dbReference type="Proteomes" id="UP000430079">
    <property type="component" value="Unassembled WGS sequence"/>
</dbReference>
<protein>
    <recommendedName>
        <fullName evidence="3">CsbD-like domain-containing protein</fullName>
    </recommendedName>
</protein>
<dbReference type="AlphaFoldDB" id="A0A640SWW8"/>
<dbReference type="InterPro" id="IPR008462">
    <property type="entry name" value="CsbD"/>
</dbReference>
<reference evidence="4 5" key="1">
    <citation type="submission" date="2019-12" db="EMBL/GenBank/DDBJ databases">
        <title>Whole genome shotgun sequence of Streptomyces hygroscopicus subsp. glebosus NBRC 13786.</title>
        <authorList>
            <person name="Ichikawa N."/>
            <person name="Kimura A."/>
            <person name="Kitahashi Y."/>
            <person name="Komaki H."/>
            <person name="Tamura T."/>
        </authorList>
    </citation>
    <scope>NUCLEOTIDE SEQUENCE [LARGE SCALE GENOMIC DNA]</scope>
    <source>
        <strain evidence="4 5">NBRC 13786</strain>
    </source>
</reference>
<evidence type="ECO:0000313" key="5">
    <source>
        <dbReference type="Proteomes" id="UP000430079"/>
    </source>
</evidence>
<comment type="caution">
    <text evidence="4">The sequence shown here is derived from an EMBL/GenBank/DDBJ whole genome shotgun (WGS) entry which is preliminary data.</text>
</comment>